<accession>A0A9X2J209</accession>
<feature type="domain" description="Nudix hydrolase" evidence="1">
    <location>
        <begin position="34"/>
        <end position="166"/>
    </location>
</feature>
<dbReference type="Pfam" id="PF00293">
    <property type="entry name" value="NUDIX"/>
    <property type="match status" value="1"/>
</dbReference>
<reference evidence="2" key="1">
    <citation type="submission" date="2022-06" db="EMBL/GenBank/DDBJ databases">
        <title>Novel species in genus nocardia.</title>
        <authorList>
            <person name="Li F."/>
        </authorList>
    </citation>
    <scope>NUCLEOTIDE SEQUENCE</scope>
    <source>
        <strain evidence="2">CDC141</strain>
    </source>
</reference>
<evidence type="ECO:0000313" key="2">
    <source>
        <dbReference type="EMBL" id="MCM6777551.1"/>
    </source>
</evidence>
<gene>
    <name evidence="2" type="ORF">NDR86_29090</name>
</gene>
<dbReference type="AlphaFoldDB" id="A0A9X2J209"/>
<dbReference type="InterPro" id="IPR000086">
    <property type="entry name" value="NUDIX_hydrolase_dom"/>
</dbReference>
<dbReference type="InterPro" id="IPR015797">
    <property type="entry name" value="NUDIX_hydrolase-like_dom_sf"/>
</dbReference>
<dbReference type="Proteomes" id="UP001139157">
    <property type="component" value="Unassembled WGS sequence"/>
</dbReference>
<dbReference type="PROSITE" id="PS51462">
    <property type="entry name" value="NUDIX"/>
    <property type="match status" value="1"/>
</dbReference>
<evidence type="ECO:0000259" key="1">
    <source>
        <dbReference type="PROSITE" id="PS51462"/>
    </source>
</evidence>
<protein>
    <submittedName>
        <fullName evidence="2">NUDIX hydrolase</fullName>
    </submittedName>
</protein>
<keyword evidence="3" id="KW-1185">Reference proteome</keyword>
<proteinExistence type="predicted"/>
<name>A0A9X2J209_9NOCA</name>
<dbReference type="CDD" id="cd24161">
    <property type="entry name" value="NUDIX_ADPRase_Ndx2"/>
    <property type="match status" value="1"/>
</dbReference>
<dbReference type="GO" id="GO:0016787">
    <property type="term" value="F:hydrolase activity"/>
    <property type="evidence" value="ECO:0007669"/>
    <property type="project" value="UniProtKB-KW"/>
</dbReference>
<dbReference type="RefSeq" id="WP_251916803.1">
    <property type="nucleotide sequence ID" value="NZ_JAMRXG010000015.1"/>
</dbReference>
<evidence type="ECO:0000313" key="3">
    <source>
        <dbReference type="Proteomes" id="UP001139157"/>
    </source>
</evidence>
<dbReference type="Gene3D" id="3.90.79.10">
    <property type="entry name" value="Nucleoside Triphosphate Pyrophosphohydrolase"/>
    <property type="match status" value="1"/>
</dbReference>
<keyword evidence="2" id="KW-0378">Hydrolase</keyword>
<organism evidence="2 3">
    <name type="scientific">Nocardia pulmonis</name>
    <dbReference type="NCBI Taxonomy" id="2951408"/>
    <lineage>
        <taxon>Bacteria</taxon>
        <taxon>Bacillati</taxon>
        <taxon>Actinomycetota</taxon>
        <taxon>Actinomycetes</taxon>
        <taxon>Mycobacteriales</taxon>
        <taxon>Nocardiaceae</taxon>
        <taxon>Nocardia</taxon>
    </lineage>
</organism>
<dbReference type="SUPFAM" id="SSF55811">
    <property type="entry name" value="Nudix"/>
    <property type="match status" value="1"/>
</dbReference>
<dbReference type="EMBL" id="JAMRXG010000015">
    <property type="protein sequence ID" value="MCM6777551.1"/>
    <property type="molecule type" value="Genomic_DNA"/>
</dbReference>
<comment type="caution">
    <text evidence="2">The sequence shown here is derived from an EMBL/GenBank/DDBJ whole genome shotgun (WGS) entry which is preliminary data.</text>
</comment>
<sequence length="191" mass="21206">METLASKTVYINPWMEVREDSVRRSDGSTGIFGVVHCPDFAIVVPMDGDRLHLVEQYRYAQRRRGWEFPAGTLPGRAVGDPIDLAHRELREETGLRAGRLMRLGTVDAATGSLAQRGQVFLATELTAGEPEREPEEQDMRSAWFERARVEQMIRAGEITDAQSIAAYSLLLLHERAGAGDGRDAVRRGAGQ</sequence>